<keyword evidence="3 4" id="KW-0949">S-adenosyl-L-methionine</keyword>
<dbReference type="PANTHER" id="PTHR11061:SF45">
    <property type="match status" value="1"/>
</dbReference>
<dbReference type="Pfam" id="PF05958">
    <property type="entry name" value="tRNA_U5-meth_tr"/>
    <property type="match status" value="1"/>
</dbReference>
<dbReference type="Proteomes" id="UP000531840">
    <property type="component" value="Unassembled WGS sequence"/>
</dbReference>
<dbReference type="PROSITE" id="PS51687">
    <property type="entry name" value="SAM_MT_RNA_M5U"/>
    <property type="match status" value="1"/>
</dbReference>
<dbReference type="InterPro" id="IPR010280">
    <property type="entry name" value="U5_MeTrfase_fam"/>
</dbReference>
<dbReference type="PANTHER" id="PTHR11061">
    <property type="entry name" value="RNA M5U METHYLTRANSFERASE"/>
    <property type="match status" value="1"/>
</dbReference>
<dbReference type="GO" id="GO:0032259">
    <property type="term" value="P:methylation"/>
    <property type="evidence" value="ECO:0007669"/>
    <property type="project" value="UniProtKB-KW"/>
</dbReference>
<dbReference type="EMBL" id="JACBYF010000011">
    <property type="protein sequence ID" value="NYS47727.1"/>
    <property type="molecule type" value="Genomic_DNA"/>
</dbReference>
<dbReference type="InterPro" id="IPR012340">
    <property type="entry name" value="NA-bd_OB-fold"/>
</dbReference>
<dbReference type="Gene3D" id="2.40.50.1070">
    <property type="match status" value="1"/>
</dbReference>
<evidence type="ECO:0000256" key="2">
    <source>
        <dbReference type="ARBA" id="ARBA00022679"/>
    </source>
</evidence>
<keyword evidence="8" id="KW-1185">Reference proteome</keyword>
<evidence type="ECO:0000256" key="3">
    <source>
        <dbReference type="ARBA" id="ARBA00022691"/>
    </source>
</evidence>
<feature type="domain" description="TRAM" evidence="6">
    <location>
        <begin position="1"/>
        <end position="56"/>
    </location>
</feature>
<comment type="similarity">
    <text evidence="4">Belongs to the class I-like SAM-binding methyltransferase superfamily. RNA M5U methyltransferase family.</text>
</comment>
<dbReference type="Pfam" id="PF01938">
    <property type="entry name" value="TRAM"/>
    <property type="match status" value="1"/>
</dbReference>
<evidence type="ECO:0000313" key="7">
    <source>
        <dbReference type="EMBL" id="NYS47727.1"/>
    </source>
</evidence>
<accession>A0ABX2T259</accession>
<dbReference type="InterPro" id="IPR030390">
    <property type="entry name" value="MeTrfase_TrmA_AS"/>
</dbReference>
<comment type="caution">
    <text evidence="7">The sequence shown here is derived from an EMBL/GenBank/DDBJ whole genome shotgun (WGS) entry which is preliminary data.</text>
</comment>
<feature type="binding site" evidence="4">
    <location>
        <position position="330"/>
    </location>
    <ligand>
        <name>S-adenosyl-L-methionine</name>
        <dbReference type="ChEBI" id="CHEBI:59789"/>
    </ligand>
</feature>
<evidence type="ECO:0000256" key="1">
    <source>
        <dbReference type="ARBA" id="ARBA00022603"/>
    </source>
</evidence>
<feature type="binding site" evidence="4">
    <location>
        <position position="378"/>
    </location>
    <ligand>
        <name>S-adenosyl-L-methionine</name>
        <dbReference type="ChEBI" id="CHEBI:59789"/>
    </ligand>
</feature>
<name>A0ABX2T259_9BACL</name>
<evidence type="ECO:0000256" key="4">
    <source>
        <dbReference type="PROSITE-ProRule" id="PRU01024"/>
    </source>
</evidence>
<evidence type="ECO:0000259" key="6">
    <source>
        <dbReference type="PROSITE" id="PS50926"/>
    </source>
</evidence>
<gene>
    <name evidence="7" type="primary">rlmD</name>
    <name evidence="7" type="ORF">HZY85_05910</name>
</gene>
<feature type="active site" evidence="5">
    <location>
        <position position="404"/>
    </location>
</feature>
<dbReference type="NCBIfam" id="TIGR00479">
    <property type="entry name" value="rumA"/>
    <property type="match status" value="1"/>
</dbReference>
<dbReference type="EC" id="2.1.1.190" evidence="7"/>
<dbReference type="InterPro" id="IPR002792">
    <property type="entry name" value="TRAM_dom"/>
</dbReference>
<dbReference type="Gene3D" id="2.40.50.140">
    <property type="entry name" value="Nucleic acid-binding proteins"/>
    <property type="match status" value="1"/>
</dbReference>
<keyword evidence="2 4" id="KW-0808">Transferase</keyword>
<protein>
    <submittedName>
        <fullName evidence="7">23S rRNA (Uracil(1939)-C(5))-methyltransferase RlmD</fullName>
        <ecNumber evidence="7">2.1.1.190</ecNumber>
    </submittedName>
</protein>
<dbReference type="SUPFAM" id="SSF53335">
    <property type="entry name" value="S-adenosyl-L-methionine-dependent methyltransferases"/>
    <property type="match status" value="1"/>
</dbReference>
<dbReference type="GO" id="GO:0008168">
    <property type="term" value="F:methyltransferase activity"/>
    <property type="evidence" value="ECO:0007669"/>
    <property type="project" value="UniProtKB-KW"/>
</dbReference>
<organism evidence="7 8">
    <name type="scientific">Gemelliphila palaticanis</name>
    <dbReference type="NCBI Taxonomy" id="81950"/>
    <lineage>
        <taxon>Bacteria</taxon>
        <taxon>Bacillati</taxon>
        <taxon>Bacillota</taxon>
        <taxon>Bacilli</taxon>
        <taxon>Bacillales</taxon>
        <taxon>Gemellaceae</taxon>
        <taxon>Gemelliphila</taxon>
    </lineage>
</organism>
<proteinExistence type="inferred from homology"/>
<dbReference type="CDD" id="cd02440">
    <property type="entry name" value="AdoMet_MTases"/>
    <property type="match status" value="1"/>
</dbReference>
<dbReference type="PROSITE" id="PS50926">
    <property type="entry name" value="TRAM"/>
    <property type="match status" value="1"/>
</dbReference>
<dbReference type="RefSeq" id="WP_179941513.1">
    <property type="nucleotide sequence ID" value="NZ_JACBYF010000011.1"/>
</dbReference>
<feature type="active site" description="Nucleophile" evidence="4">
    <location>
        <position position="404"/>
    </location>
</feature>
<keyword evidence="1 4" id="KW-0489">Methyltransferase</keyword>
<dbReference type="InterPro" id="IPR029063">
    <property type="entry name" value="SAM-dependent_MTases_sf"/>
</dbReference>
<feature type="binding site" evidence="4">
    <location>
        <position position="280"/>
    </location>
    <ligand>
        <name>S-adenosyl-L-methionine</name>
        <dbReference type="ChEBI" id="CHEBI:59789"/>
    </ligand>
</feature>
<reference evidence="7 8" key="1">
    <citation type="submission" date="2020-07" db="EMBL/GenBank/DDBJ databases">
        <title>MOT database genomes.</title>
        <authorList>
            <person name="Joseph S."/>
            <person name="Aduse-Opoku J."/>
            <person name="Hashim A."/>
            <person name="Wade W."/>
            <person name="Curtis M."/>
        </authorList>
    </citation>
    <scope>NUCLEOTIDE SEQUENCE [LARGE SCALE GENOMIC DNA]</scope>
    <source>
        <strain evidence="7 8">CIP 106318</strain>
    </source>
</reference>
<evidence type="ECO:0000313" key="8">
    <source>
        <dbReference type="Proteomes" id="UP000531840"/>
    </source>
</evidence>
<dbReference type="Gene3D" id="3.40.50.150">
    <property type="entry name" value="Vaccinia Virus protein VP39"/>
    <property type="match status" value="1"/>
</dbReference>
<dbReference type="SUPFAM" id="SSF50249">
    <property type="entry name" value="Nucleic acid-binding proteins"/>
    <property type="match status" value="1"/>
</dbReference>
<sequence>MKKRFLLTIKKIGINGEGIGYYKKKITFVKGALPDEVITCEVEEENEKYIKAKLISIKEESKYRVKNIRKEFMESGGYPLAHVTYGKQLEFKQNIVFDALNKYLNQKNIEKKVLNILPSPKEYHYRNKNQFPVAIKNGKVVAGLYKEGTNDLVDIKDCIALHEQGNKVIELCKKYIAKCKVPVSISKKYKGVKYISTRTSFYNGDIQVVFVANTKNVENLNKVVDLLKKEKSIKSIVLNLTNEKDHLVMGNENITLYGKDYIIEKIGDITYKLSANSFFQLNPLQTKNLYDKVVEYANLSKDDIVLDAFCGVGSIGQYMSKFCKAVYGMDIVEESIKNANENIALNNIKNCHYEVGDALKILPRYKKEGIKFDVVVVDPPRAGLGHLTKQLLTINAKRIVYVSCNPSTLAKDIKILSKKYKICQIQPVDMFPQTSQVEMVCLLSKLNTQKHIDLELTMDELDLTSSEKKATYQQIKDYILDKYGFKVSTLYISQIKRKCGLEVGENYNVSKKENQKIPKCPKEKEGAIMDALKHFKMI</sequence>
<feature type="binding site" evidence="4">
    <location>
        <position position="309"/>
    </location>
    <ligand>
        <name>S-adenosyl-L-methionine</name>
        <dbReference type="ChEBI" id="CHEBI:59789"/>
    </ligand>
</feature>
<evidence type="ECO:0000256" key="5">
    <source>
        <dbReference type="PROSITE-ProRule" id="PRU10015"/>
    </source>
</evidence>
<dbReference type="PROSITE" id="PS01230">
    <property type="entry name" value="TRMA_1"/>
    <property type="match status" value="1"/>
</dbReference>